<dbReference type="InterPro" id="IPR004161">
    <property type="entry name" value="EFTu-like_2"/>
</dbReference>
<feature type="domain" description="Tr-type G" evidence="14">
    <location>
        <begin position="59"/>
        <end position="240"/>
    </location>
</feature>
<proteinExistence type="inferred from homology"/>
<dbReference type="GO" id="GO:0045727">
    <property type="term" value="P:positive regulation of translation"/>
    <property type="evidence" value="ECO:0007669"/>
    <property type="project" value="UniProtKB-UniRule"/>
</dbReference>
<keyword evidence="2 12" id="KW-1003">Cell membrane</keyword>
<dbReference type="PROSITE" id="PS51722">
    <property type="entry name" value="G_TR_2"/>
    <property type="match status" value="1"/>
</dbReference>
<dbReference type="PROSITE" id="PS00301">
    <property type="entry name" value="G_TR_1"/>
    <property type="match status" value="1"/>
</dbReference>
<dbReference type="FunFam" id="3.30.70.870:FF:000004">
    <property type="entry name" value="Translation factor GUF1, mitochondrial"/>
    <property type="match status" value="1"/>
</dbReference>
<dbReference type="Pfam" id="PF00009">
    <property type="entry name" value="GTP_EFTU"/>
    <property type="match status" value="1"/>
</dbReference>
<keyword evidence="4 12" id="KW-0378">Hydrolase</keyword>
<dbReference type="PRINTS" id="PR00315">
    <property type="entry name" value="ELONGATNFCT"/>
</dbReference>
<dbReference type="InterPro" id="IPR035647">
    <property type="entry name" value="EFG_III/V"/>
</dbReference>
<dbReference type="FunFam" id="3.30.70.240:FF:000011">
    <property type="entry name" value="Elongation factor 4"/>
    <property type="match status" value="1"/>
</dbReference>
<keyword evidence="16" id="KW-1185">Reference proteome</keyword>
<protein>
    <recommendedName>
        <fullName evidence="11 12">Elongation factor 4</fullName>
        <shortName evidence="12">EF-4</shortName>
        <ecNumber evidence="11 12">3.6.5.n1</ecNumber>
    </recommendedName>
    <alternativeName>
        <fullName evidence="12">Ribosomal back-translocase LepA</fullName>
    </alternativeName>
</protein>
<dbReference type="Gene3D" id="3.30.70.240">
    <property type="match status" value="1"/>
</dbReference>
<dbReference type="HAMAP" id="MF_00071">
    <property type="entry name" value="LepA"/>
    <property type="match status" value="1"/>
</dbReference>
<dbReference type="Pfam" id="PF06421">
    <property type="entry name" value="LepA_C"/>
    <property type="match status" value="1"/>
</dbReference>
<dbReference type="SUPFAM" id="SSF54980">
    <property type="entry name" value="EF-G C-terminal domain-like"/>
    <property type="match status" value="2"/>
</dbReference>
<feature type="compositionally biased region" description="Low complexity" evidence="13">
    <location>
        <begin position="21"/>
        <end position="31"/>
    </location>
</feature>
<dbReference type="GO" id="GO:0043022">
    <property type="term" value="F:ribosome binding"/>
    <property type="evidence" value="ECO:0007669"/>
    <property type="project" value="UniProtKB-UniRule"/>
</dbReference>
<gene>
    <name evidence="12" type="primary">lepA</name>
    <name evidence="15" type="ORF">CLV68_4697</name>
</gene>
<comment type="caution">
    <text evidence="15">The sequence shown here is derived from an EMBL/GenBank/DDBJ whole genome shotgun (WGS) entry which is preliminary data.</text>
</comment>
<dbReference type="Gene3D" id="3.30.70.2570">
    <property type="entry name" value="Elongation factor 4, C-terminal domain"/>
    <property type="match status" value="1"/>
</dbReference>
<dbReference type="CDD" id="cd01890">
    <property type="entry name" value="LepA"/>
    <property type="match status" value="1"/>
</dbReference>
<dbReference type="GO" id="GO:0005886">
    <property type="term" value="C:plasma membrane"/>
    <property type="evidence" value="ECO:0007669"/>
    <property type="project" value="UniProtKB-SubCell"/>
</dbReference>
<dbReference type="Pfam" id="PF00679">
    <property type="entry name" value="EFG_C"/>
    <property type="match status" value="1"/>
</dbReference>
<evidence type="ECO:0000256" key="9">
    <source>
        <dbReference type="ARBA" id="ARBA00057626"/>
    </source>
</evidence>
<dbReference type="InterPro" id="IPR013842">
    <property type="entry name" value="LepA_CTD"/>
</dbReference>
<dbReference type="CDD" id="cd03709">
    <property type="entry name" value="lepA_C"/>
    <property type="match status" value="1"/>
</dbReference>
<evidence type="ECO:0000256" key="11">
    <source>
        <dbReference type="ARBA" id="ARBA00066744"/>
    </source>
</evidence>
<evidence type="ECO:0000256" key="3">
    <source>
        <dbReference type="ARBA" id="ARBA00022741"/>
    </source>
</evidence>
<evidence type="ECO:0000256" key="1">
    <source>
        <dbReference type="ARBA" id="ARBA00005454"/>
    </source>
</evidence>
<dbReference type="CDD" id="cd03699">
    <property type="entry name" value="EF4_II"/>
    <property type="match status" value="1"/>
</dbReference>
<dbReference type="InterPro" id="IPR000795">
    <property type="entry name" value="T_Tr_GTP-bd_dom"/>
</dbReference>
<dbReference type="InterPro" id="IPR005225">
    <property type="entry name" value="Small_GTP-bd"/>
</dbReference>
<dbReference type="PANTHER" id="PTHR43512:SF4">
    <property type="entry name" value="TRANSLATION FACTOR GUF1 HOMOLOG, CHLOROPLASTIC"/>
    <property type="match status" value="1"/>
</dbReference>
<comment type="similarity">
    <text evidence="1 12">Belongs to the TRAFAC class translation factor GTPase superfamily. Classic translation factor GTPase family. LepA subfamily.</text>
</comment>
<evidence type="ECO:0000256" key="4">
    <source>
        <dbReference type="ARBA" id="ARBA00022801"/>
    </source>
</evidence>
<sequence length="661" mass="72355">MVSTTGRARGQRANGADRPARPATRAARSPPGHGTMGVPLTMRGPRVATFADTTFTAPEQIRNFCIIAHIDHGKSTLADRMLQITGVVDARAMRAQYLDRMDIERERGITIKAQNVRLPWTVGGSDHVLHMIDTPGHVDFTYEVSRALDACEGAVLLVDAAQGIEAQTLANLYMALDRDLQIIPVLNKIDLPAADPDKYAAEIAHIIGCEPDDVLRVSAKTGHGVGELLDEVVRVVPAPVGQADAPARAMIFDSVYDTYRGVVTYIRVVDGKITPRERIKMMSTGATHELLEVGIISPEPKPSAGLGVGEVGYLITGVKDVRQSRVGDTVTSERKGATEALAGYREPRPMVYSGLYPVDGSDYPDLREALDKLQLNDAALTYEPETSAALGFGFRCGFLGLLHLEITRDRLEREFGLDLISTAPNVVYRVVLDDGKELVVTNPSDWPVGKIGEVFEPVAKCTVIAPSDFVGTIMELCQGKRGQLGGMDYLSEDRVELRYTIPLGEIIFDFFDSLKSRTRGYASLDYEEAGEQAAELVKVDILLQGEPVDAFSAIVHRDSAYGYGTRMTTKLRELIPRQQFEVPIQAAIGARVIARETIRAMRKDVLSKCYGGDISRKRKLLEKQKEGKKRMKMVGRVEVPQEAFVAALSTDESADKGKGKK</sequence>
<comment type="subcellular location">
    <subcellularLocation>
        <location evidence="12">Cell membrane</location>
        <topology evidence="12">Peripheral membrane protein</topology>
        <orientation evidence="12">Cytoplasmic side</orientation>
    </subcellularLocation>
</comment>
<dbReference type="GO" id="GO:0003924">
    <property type="term" value="F:GTPase activity"/>
    <property type="evidence" value="ECO:0007669"/>
    <property type="project" value="UniProtKB-UniRule"/>
</dbReference>
<comment type="function">
    <text evidence="9 12">Required for accurate and efficient protein synthesis under certain stress conditions. May act as a fidelity factor of the translation reaction, by catalyzing a one-codon backward translocation of tRNAs on improperly translocated ribosomes. Back-translocation proceeds from a post-translocation (POST) complex to a pre-translocation (PRE) complex, thus giving elongation factor G a second chance to translocate the tRNAs correctly. Binds to ribosomes in a GTP-dependent manner.</text>
</comment>
<keyword evidence="3 12" id="KW-0547">Nucleotide-binding</keyword>
<dbReference type="EMBL" id="RCDD01000004">
    <property type="protein sequence ID" value="RLK55215.1"/>
    <property type="molecule type" value="Genomic_DNA"/>
</dbReference>
<evidence type="ECO:0000313" key="15">
    <source>
        <dbReference type="EMBL" id="RLK55215.1"/>
    </source>
</evidence>
<dbReference type="InterPro" id="IPR000640">
    <property type="entry name" value="EFG_V-like"/>
</dbReference>
<dbReference type="InterPro" id="IPR027417">
    <property type="entry name" value="P-loop_NTPase"/>
</dbReference>
<dbReference type="NCBIfam" id="TIGR01393">
    <property type="entry name" value="lepA"/>
    <property type="match status" value="1"/>
</dbReference>
<evidence type="ECO:0000256" key="8">
    <source>
        <dbReference type="ARBA" id="ARBA00050293"/>
    </source>
</evidence>
<organism evidence="15 16">
    <name type="scientific">Actinokineospora cianjurensis</name>
    <dbReference type="NCBI Taxonomy" id="585224"/>
    <lineage>
        <taxon>Bacteria</taxon>
        <taxon>Bacillati</taxon>
        <taxon>Actinomycetota</taxon>
        <taxon>Actinomycetes</taxon>
        <taxon>Pseudonocardiales</taxon>
        <taxon>Pseudonocardiaceae</taxon>
        <taxon>Actinokineospora</taxon>
    </lineage>
</organism>
<name>A0A421AZG9_9PSEU</name>
<evidence type="ECO:0000256" key="10">
    <source>
        <dbReference type="ARBA" id="ARBA00061052"/>
    </source>
</evidence>
<dbReference type="CDD" id="cd16260">
    <property type="entry name" value="EF4_III"/>
    <property type="match status" value="1"/>
</dbReference>
<evidence type="ECO:0000256" key="6">
    <source>
        <dbReference type="ARBA" id="ARBA00023134"/>
    </source>
</evidence>
<evidence type="ECO:0000259" key="14">
    <source>
        <dbReference type="PROSITE" id="PS51722"/>
    </source>
</evidence>
<dbReference type="InterPro" id="IPR035654">
    <property type="entry name" value="LepA_IV"/>
</dbReference>
<dbReference type="FunFam" id="3.30.70.2570:FF:000001">
    <property type="entry name" value="Translation factor GUF1, mitochondrial"/>
    <property type="match status" value="1"/>
</dbReference>
<evidence type="ECO:0000256" key="2">
    <source>
        <dbReference type="ARBA" id="ARBA00022475"/>
    </source>
</evidence>
<dbReference type="NCBIfam" id="TIGR00231">
    <property type="entry name" value="small_GTP"/>
    <property type="match status" value="1"/>
</dbReference>
<evidence type="ECO:0000313" key="16">
    <source>
        <dbReference type="Proteomes" id="UP000282454"/>
    </source>
</evidence>
<evidence type="ECO:0000256" key="13">
    <source>
        <dbReference type="SAM" id="MobiDB-lite"/>
    </source>
</evidence>
<evidence type="ECO:0000256" key="12">
    <source>
        <dbReference type="HAMAP-Rule" id="MF_00071"/>
    </source>
</evidence>
<dbReference type="PANTHER" id="PTHR43512">
    <property type="entry name" value="TRANSLATION FACTOR GUF1-RELATED"/>
    <property type="match status" value="1"/>
</dbReference>
<comment type="catalytic activity">
    <reaction evidence="8 12">
        <text>GTP + H2O = GDP + phosphate + H(+)</text>
        <dbReference type="Rhea" id="RHEA:19669"/>
        <dbReference type="ChEBI" id="CHEBI:15377"/>
        <dbReference type="ChEBI" id="CHEBI:15378"/>
        <dbReference type="ChEBI" id="CHEBI:37565"/>
        <dbReference type="ChEBI" id="CHEBI:43474"/>
        <dbReference type="ChEBI" id="CHEBI:58189"/>
        <dbReference type="EC" id="3.6.5.n1"/>
    </reaction>
</comment>
<dbReference type="InterPro" id="IPR006297">
    <property type="entry name" value="EF-4"/>
</dbReference>
<dbReference type="Gene3D" id="3.30.70.870">
    <property type="entry name" value="Elongation Factor G (Translational Gtpase), domain 3"/>
    <property type="match status" value="1"/>
</dbReference>
<evidence type="ECO:0000256" key="7">
    <source>
        <dbReference type="ARBA" id="ARBA00023136"/>
    </source>
</evidence>
<dbReference type="InterPro" id="IPR009000">
    <property type="entry name" value="Transl_B-barrel_sf"/>
</dbReference>
<feature type="binding site" evidence="12">
    <location>
        <begin position="71"/>
        <end position="76"/>
    </location>
    <ligand>
        <name>GTP</name>
        <dbReference type="ChEBI" id="CHEBI:37565"/>
    </ligand>
</feature>
<keyword evidence="7 12" id="KW-0472">Membrane</keyword>
<dbReference type="InterPro" id="IPR031157">
    <property type="entry name" value="G_TR_CS"/>
</dbReference>
<dbReference type="SUPFAM" id="SSF50447">
    <property type="entry name" value="Translation proteins"/>
    <property type="match status" value="1"/>
</dbReference>
<reference evidence="15 16" key="1">
    <citation type="submission" date="2018-10" db="EMBL/GenBank/DDBJ databases">
        <title>Genomic Encyclopedia of Archaeal and Bacterial Type Strains, Phase II (KMG-II): from individual species to whole genera.</title>
        <authorList>
            <person name="Goeker M."/>
        </authorList>
    </citation>
    <scope>NUCLEOTIDE SEQUENCE [LARGE SCALE GENOMIC DNA]</scope>
    <source>
        <strain evidence="15 16">DSM 45657</strain>
    </source>
</reference>
<dbReference type="FunFam" id="3.40.50.300:FF:000078">
    <property type="entry name" value="Elongation factor 4"/>
    <property type="match status" value="1"/>
</dbReference>
<dbReference type="Gene3D" id="3.40.50.300">
    <property type="entry name" value="P-loop containing nucleotide triphosphate hydrolases"/>
    <property type="match status" value="1"/>
</dbReference>
<feature type="binding site" evidence="12">
    <location>
        <begin position="187"/>
        <end position="190"/>
    </location>
    <ligand>
        <name>GTP</name>
        <dbReference type="ChEBI" id="CHEBI:37565"/>
    </ligand>
</feature>
<keyword evidence="6 12" id="KW-0342">GTP-binding</keyword>
<accession>A0A421AZG9</accession>
<dbReference type="SUPFAM" id="SSF52540">
    <property type="entry name" value="P-loop containing nucleoside triphosphate hydrolases"/>
    <property type="match status" value="1"/>
</dbReference>
<feature type="region of interest" description="Disordered" evidence="13">
    <location>
        <begin position="1"/>
        <end position="41"/>
    </location>
</feature>
<keyword evidence="5 12" id="KW-0648">Protein biosynthesis</keyword>
<dbReference type="GO" id="GO:0003746">
    <property type="term" value="F:translation elongation factor activity"/>
    <property type="evidence" value="ECO:0007669"/>
    <property type="project" value="UniProtKB-UniRule"/>
</dbReference>
<dbReference type="InterPro" id="IPR038363">
    <property type="entry name" value="LepA_C_sf"/>
</dbReference>
<dbReference type="FunFam" id="2.40.30.10:FF:000015">
    <property type="entry name" value="Translation factor GUF1, mitochondrial"/>
    <property type="match status" value="1"/>
</dbReference>
<evidence type="ECO:0000256" key="5">
    <source>
        <dbReference type="ARBA" id="ARBA00022917"/>
    </source>
</evidence>
<dbReference type="Pfam" id="PF03144">
    <property type="entry name" value="GTP_EFTU_D2"/>
    <property type="match status" value="1"/>
</dbReference>
<dbReference type="GO" id="GO:0005525">
    <property type="term" value="F:GTP binding"/>
    <property type="evidence" value="ECO:0007669"/>
    <property type="project" value="UniProtKB-UniRule"/>
</dbReference>
<dbReference type="Proteomes" id="UP000282454">
    <property type="component" value="Unassembled WGS sequence"/>
</dbReference>
<comment type="similarity">
    <text evidence="10">Belongs to the GTP-binding elongation factor family. LepA subfamily.</text>
</comment>
<dbReference type="AlphaFoldDB" id="A0A421AZG9"/>
<dbReference type="Gene3D" id="2.40.30.10">
    <property type="entry name" value="Translation factors"/>
    <property type="match status" value="1"/>
</dbReference>
<dbReference type="SMART" id="SM00838">
    <property type="entry name" value="EFG_C"/>
    <property type="match status" value="1"/>
</dbReference>
<dbReference type="EC" id="3.6.5.n1" evidence="11 12"/>